<evidence type="ECO:0000313" key="2">
    <source>
        <dbReference type="EMBL" id="OMJ90973.1"/>
    </source>
</evidence>
<feature type="coiled-coil region" evidence="1">
    <location>
        <begin position="241"/>
        <end position="289"/>
    </location>
</feature>
<comment type="caution">
    <text evidence="2">The sequence shown here is derived from an EMBL/GenBank/DDBJ whole genome shotgun (WGS) entry which is preliminary data.</text>
</comment>
<dbReference type="AlphaFoldDB" id="A0A1R2CPR0"/>
<gene>
    <name evidence="2" type="ORF">SteCoe_6541</name>
</gene>
<reference evidence="2 3" key="1">
    <citation type="submission" date="2016-11" db="EMBL/GenBank/DDBJ databases">
        <title>The macronuclear genome of Stentor coeruleus: a giant cell with tiny introns.</title>
        <authorList>
            <person name="Slabodnick M."/>
            <person name="Ruby J.G."/>
            <person name="Reiff S.B."/>
            <person name="Swart E.C."/>
            <person name="Gosai S."/>
            <person name="Prabakaran S."/>
            <person name="Witkowska E."/>
            <person name="Larue G.E."/>
            <person name="Fisher S."/>
            <person name="Freeman R.M."/>
            <person name="Gunawardena J."/>
            <person name="Chu W."/>
            <person name="Stover N.A."/>
            <person name="Gregory B.D."/>
            <person name="Nowacki M."/>
            <person name="Derisi J."/>
            <person name="Roy S.W."/>
            <person name="Marshall W.F."/>
            <person name="Sood P."/>
        </authorList>
    </citation>
    <scope>NUCLEOTIDE SEQUENCE [LARGE SCALE GENOMIC DNA]</scope>
    <source>
        <strain evidence="2">WM001</strain>
    </source>
</reference>
<evidence type="ECO:0000313" key="3">
    <source>
        <dbReference type="Proteomes" id="UP000187209"/>
    </source>
</evidence>
<protein>
    <submittedName>
        <fullName evidence="2">Uncharacterized protein</fullName>
    </submittedName>
</protein>
<feature type="coiled-coil region" evidence="1">
    <location>
        <begin position="424"/>
        <end position="451"/>
    </location>
</feature>
<feature type="coiled-coil region" evidence="1">
    <location>
        <begin position="139"/>
        <end position="173"/>
    </location>
</feature>
<feature type="coiled-coil region" evidence="1">
    <location>
        <begin position="482"/>
        <end position="603"/>
    </location>
</feature>
<dbReference type="EMBL" id="MPUH01000091">
    <property type="protein sequence ID" value="OMJ90973.1"/>
    <property type="molecule type" value="Genomic_DNA"/>
</dbReference>
<dbReference type="Gene3D" id="1.20.5.170">
    <property type="match status" value="1"/>
</dbReference>
<keyword evidence="1" id="KW-0175">Coiled coil</keyword>
<organism evidence="2 3">
    <name type="scientific">Stentor coeruleus</name>
    <dbReference type="NCBI Taxonomy" id="5963"/>
    <lineage>
        <taxon>Eukaryota</taxon>
        <taxon>Sar</taxon>
        <taxon>Alveolata</taxon>
        <taxon>Ciliophora</taxon>
        <taxon>Postciliodesmatophora</taxon>
        <taxon>Heterotrichea</taxon>
        <taxon>Heterotrichida</taxon>
        <taxon>Stentoridae</taxon>
        <taxon>Stentor</taxon>
    </lineage>
</organism>
<dbReference type="OrthoDB" id="2160759at2759"/>
<sequence>MEKNFPNIIELSEEHEISLEEIPNTFSSKLKPQLSIPNYLHNLKDPNYLKILENMQEFNKYSEQEINLTSTDSEKPPKDYQLQLDPSILKTSKFNQEIAIVKMKNFQEKFFFQIIKLSEASNHYLTKFDIKISNLEYLCQKIIQKYKTTEINYEKLLEKYRELVKERIVLQEKADNNNALMISLRMAIESMNFTREQVSRLSLFDDKRLYKSFLDKIQAFEESVKRYDRMCRKDHGLYEEFDALNRENAVMKEKIAQVIEENCRAKGEIDESNRKNTLLVKEINEKEQKINLVKKKIEDFAFVVEKNSENIEDQTNLKLGKIEDKIKDAHEILEIIKIGQKMLIKPMVFNEENADSNKTTGKNSICNEDAQSSGYEELDDKYKKNLKENLDLKAENTDLVSKLDTVLYEKNSLALLFEEKSTKLREIEKQLKKSMKIIEKLENQNMQINEAGKMNLKISDNIFPIQENSVSLQKKSRNVFESSDYNEKISELASKIDEKNSEVENLTVSMKKLEINNNKLTEKCRKLMMKIQKCKDLEENTKDFESENKILSEKIQDKEYEITKLKNRVKKLKSKKGKLMKNVDKLTLKVDRLEKTNKWLVENENINEMMLEKIGNEDIDKYKD</sequence>
<keyword evidence="3" id="KW-1185">Reference proteome</keyword>
<name>A0A1R2CPR0_9CILI</name>
<evidence type="ECO:0000256" key="1">
    <source>
        <dbReference type="SAM" id="Coils"/>
    </source>
</evidence>
<accession>A0A1R2CPR0</accession>
<dbReference type="Proteomes" id="UP000187209">
    <property type="component" value="Unassembled WGS sequence"/>
</dbReference>
<proteinExistence type="predicted"/>